<evidence type="ECO:0008006" key="3">
    <source>
        <dbReference type="Google" id="ProtNLM"/>
    </source>
</evidence>
<evidence type="ECO:0000313" key="2">
    <source>
        <dbReference type="Proteomes" id="UP001213000"/>
    </source>
</evidence>
<dbReference type="AlphaFoldDB" id="A0AAD5VUM1"/>
<sequence length="851" mass="95880">MAWVKQHNLLACEAIAYNGKPCHDMDSLLDALHGTYNAASRWQCDLAILDQLDPSLEWDWPPFSWKEMMDALLACSSRSAPGPNNIMWSHLKRTLLIEDVMEKFLAIADACMKVGYWPSHFKESVLVIIPELEKPTYSTPKSFRPIALLNMLGKVIEKMISTCLQFDCVKHEVFHPNQLGGIQQRLTKDAGILSKQGFPAHVCWFFASYLVGRGTRYLRNLFSSDLRSTDMGVGQGSALSPVLCNILSYVNDGTLIIQHKTLEDNLPPLREAYRIMFNLFNVFGLVMEHNKSELFHFIHQCDDANLPIVLNFEPFMAASSLKPKTFWRYLGFYFNQTLSFQEHFRYYSTKAISTVCMMEMLGNSLRGLTPKQKRILYQACVVPIVTYGFCLWYNDFARCKGHLQSLTKMQCHAAIWVIGTFRMSLTGQCEALASLIPIHLHLRKLASCATYRVTTLSRTHPVRSLMGRPDTPGAHMHRWHINNLGTKAFLATKSTVVDVAGKLPRLMEAFNTDSDEAHPGNQIMDVFSDRISFHPRPNGASANEQTTLLDITLLKAKGKEHSAIVACDSSVPQDSTEQALAAARVWIGDHMVKQTCQASSRAMASDAELHAIRASIGMATAIAGVDHIYVFMDHLPSAEQAVDLGIHSGQWRSLEVCTRLRSWLGADPVRCVSFISVNSKLKWSVHQNIHKYVSDQSFSVVCSWHLATSLAYLHMAKVAACRDEWNRLFTMSKYLRRGFLCLCDNNDKDIKPSYLGGGTCLKHLETPTLCARVCHCVLNHTPIGAFRAQFNLSNKVGCPCGSPLQTREHLLTSCTRVFEQDYEGAPTCFQQVIDFCKKDPWMFSFVPFLTE</sequence>
<keyword evidence="2" id="KW-1185">Reference proteome</keyword>
<proteinExistence type="predicted"/>
<protein>
    <recommendedName>
        <fullName evidence="3">Reverse transcriptase domain-containing protein</fullName>
    </recommendedName>
</protein>
<accession>A0AAD5VUM1</accession>
<comment type="caution">
    <text evidence="1">The sequence shown here is derived from an EMBL/GenBank/DDBJ whole genome shotgun (WGS) entry which is preliminary data.</text>
</comment>
<dbReference type="PANTHER" id="PTHR33481:SF1">
    <property type="entry name" value="ENDONUCLEASE_EXONUCLEASE_PHOSPHATASE DOMAIN-CONTAINING PROTEIN-RELATED"/>
    <property type="match status" value="1"/>
</dbReference>
<evidence type="ECO:0000313" key="1">
    <source>
        <dbReference type="EMBL" id="KAJ3568090.1"/>
    </source>
</evidence>
<reference evidence="1" key="1">
    <citation type="submission" date="2022-07" db="EMBL/GenBank/DDBJ databases">
        <title>Genome Sequence of Leucocoprinus birnbaumii.</title>
        <authorList>
            <person name="Buettner E."/>
        </authorList>
    </citation>
    <scope>NUCLEOTIDE SEQUENCE</scope>
    <source>
        <strain evidence="1">VT141</strain>
    </source>
</reference>
<dbReference type="Proteomes" id="UP001213000">
    <property type="component" value="Unassembled WGS sequence"/>
</dbReference>
<gene>
    <name evidence="1" type="ORF">NP233_g5939</name>
</gene>
<organism evidence="1 2">
    <name type="scientific">Leucocoprinus birnbaumii</name>
    <dbReference type="NCBI Taxonomy" id="56174"/>
    <lineage>
        <taxon>Eukaryota</taxon>
        <taxon>Fungi</taxon>
        <taxon>Dikarya</taxon>
        <taxon>Basidiomycota</taxon>
        <taxon>Agaricomycotina</taxon>
        <taxon>Agaricomycetes</taxon>
        <taxon>Agaricomycetidae</taxon>
        <taxon>Agaricales</taxon>
        <taxon>Agaricineae</taxon>
        <taxon>Agaricaceae</taxon>
        <taxon>Leucocoprinus</taxon>
    </lineage>
</organism>
<dbReference type="EMBL" id="JANIEX010000368">
    <property type="protein sequence ID" value="KAJ3568090.1"/>
    <property type="molecule type" value="Genomic_DNA"/>
</dbReference>
<name>A0AAD5VUM1_9AGAR</name>
<dbReference type="PANTHER" id="PTHR33481">
    <property type="entry name" value="REVERSE TRANSCRIPTASE"/>
    <property type="match status" value="1"/>
</dbReference>